<feature type="binding site" evidence="14">
    <location>
        <position position="191"/>
    </location>
    <ligand>
        <name>Zn(2+)</name>
        <dbReference type="ChEBI" id="CHEBI:29105"/>
    </ligand>
</feature>
<evidence type="ECO:0000259" key="17">
    <source>
        <dbReference type="PROSITE" id="PS50030"/>
    </source>
</evidence>
<evidence type="ECO:0000256" key="10">
    <source>
        <dbReference type="ARBA" id="ARBA00022833"/>
    </source>
</evidence>
<dbReference type="PROSITE" id="PS50271">
    <property type="entry name" value="ZF_UBP"/>
    <property type="match status" value="1"/>
</dbReference>
<comment type="similarity">
    <text evidence="2 11 16">Belongs to the peptidase C19 family.</text>
</comment>
<dbReference type="InterPro" id="IPR018200">
    <property type="entry name" value="USP_CS"/>
</dbReference>
<dbReference type="Pfam" id="PF17807">
    <property type="entry name" value="zf-UBP_var"/>
    <property type="match status" value="1"/>
</dbReference>
<evidence type="ECO:0000256" key="7">
    <source>
        <dbReference type="ARBA" id="ARBA00022786"/>
    </source>
</evidence>
<feature type="active site" description="Proton acceptor" evidence="12">
    <location>
        <position position="783"/>
    </location>
</feature>
<dbReference type="InParanoid" id="F4RS36"/>
<evidence type="ECO:0000256" key="12">
    <source>
        <dbReference type="PIRSR" id="PIRSR016308-1"/>
    </source>
</evidence>
<dbReference type="InterPro" id="IPR028889">
    <property type="entry name" value="USP"/>
</dbReference>
<dbReference type="Proteomes" id="UP000001072">
    <property type="component" value="Unassembled WGS sequence"/>
</dbReference>
<dbReference type="GO" id="GO:0005829">
    <property type="term" value="C:cytosol"/>
    <property type="evidence" value="ECO:0007669"/>
    <property type="project" value="TreeGrafter"/>
</dbReference>
<dbReference type="PANTHER" id="PTHR24006">
    <property type="entry name" value="UBIQUITIN CARBOXYL-TERMINAL HYDROLASE"/>
    <property type="match status" value="1"/>
</dbReference>
<evidence type="ECO:0000256" key="1">
    <source>
        <dbReference type="ARBA" id="ARBA00000707"/>
    </source>
</evidence>
<dbReference type="PANTHER" id="PTHR24006:SF664">
    <property type="entry name" value="UBIQUITIN CARBOXYL-TERMINAL HYDROLASE"/>
    <property type="match status" value="1"/>
</dbReference>
<dbReference type="PROSITE" id="PS50235">
    <property type="entry name" value="USP_3"/>
    <property type="match status" value="1"/>
</dbReference>
<name>F4RS36_MELLP</name>
<feature type="binding site" evidence="14">
    <location>
        <position position="194"/>
    </location>
    <ligand>
        <name>Zn(2+)</name>
        <dbReference type="ChEBI" id="CHEBI:29105"/>
    </ligand>
</feature>
<dbReference type="Gene3D" id="1.10.8.10">
    <property type="entry name" value="DNA helicase RuvA subunit, C-terminal domain"/>
    <property type="match status" value="2"/>
</dbReference>
<feature type="binding site" evidence="13">
    <location>
        <position position="252"/>
    </location>
    <ligand>
        <name>substrate</name>
    </ligand>
</feature>
<evidence type="ECO:0000256" key="11">
    <source>
        <dbReference type="PIRNR" id="PIRNR016308"/>
    </source>
</evidence>
<dbReference type="Pfam" id="PF02148">
    <property type="entry name" value="zf-UBP"/>
    <property type="match status" value="1"/>
</dbReference>
<dbReference type="Pfam" id="PF00627">
    <property type="entry name" value="UBA"/>
    <property type="match status" value="2"/>
</dbReference>
<dbReference type="InterPro" id="IPR009060">
    <property type="entry name" value="UBA-like_sf"/>
</dbReference>
<feature type="binding site" evidence="13">
    <location>
        <position position="254"/>
    </location>
    <ligand>
        <name>substrate</name>
    </ligand>
</feature>
<dbReference type="GO" id="GO:0008270">
    <property type="term" value="F:zinc ion binding"/>
    <property type="evidence" value="ECO:0007669"/>
    <property type="project" value="UniProtKB-UniRule"/>
</dbReference>
<dbReference type="FunCoup" id="F4RS36">
    <property type="interactions" value="651"/>
</dbReference>
<dbReference type="InterPro" id="IPR015940">
    <property type="entry name" value="UBA"/>
</dbReference>
<dbReference type="HOGENOM" id="CLU_009884_1_0_1"/>
<dbReference type="EMBL" id="GL883116">
    <property type="protein sequence ID" value="EGG04845.1"/>
    <property type="molecule type" value="Genomic_DNA"/>
</dbReference>
<feature type="binding site" evidence="14">
    <location>
        <position position="224"/>
    </location>
    <ligand>
        <name>Zn(2+)</name>
        <dbReference type="ChEBI" id="CHEBI:29105"/>
    </ligand>
</feature>
<keyword evidence="6 15" id="KW-0863">Zinc-finger</keyword>
<evidence type="ECO:0000256" key="13">
    <source>
        <dbReference type="PIRSR" id="PIRSR016308-2"/>
    </source>
</evidence>
<dbReference type="eggNOG" id="KOG0944">
    <property type="taxonomic scope" value="Eukaryota"/>
</dbReference>
<dbReference type="InterPro" id="IPR041432">
    <property type="entry name" value="UBP13_Znf-UBP_var"/>
</dbReference>
<evidence type="ECO:0000256" key="6">
    <source>
        <dbReference type="ARBA" id="ARBA00022771"/>
    </source>
</evidence>
<dbReference type="Gene3D" id="3.90.70.10">
    <property type="entry name" value="Cysteine proteinases"/>
    <property type="match status" value="1"/>
</dbReference>
<keyword evidence="10 11" id="KW-0862">Zinc</keyword>
<organism evidence="21">
    <name type="scientific">Melampsora larici-populina (strain 98AG31 / pathotype 3-4-7)</name>
    <name type="common">Poplar leaf rust fungus</name>
    <dbReference type="NCBI Taxonomy" id="747676"/>
    <lineage>
        <taxon>Eukaryota</taxon>
        <taxon>Fungi</taxon>
        <taxon>Dikarya</taxon>
        <taxon>Basidiomycota</taxon>
        <taxon>Pucciniomycotina</taxon>
        <taxon>Pucciniomycetes</taxon>
        <taxon>Pucciniales</taxon>
        <taxon>Melampsoraceae</taxon>
        <taxon>Melampsora</taxon>
    </lineage>
</organism>
<dbReference type="AlphaFoldDB" id="F4RS36"/>
<dbReference type="MEROPS" id="C19.A65"/>
<evidence type="ECO:0000256" key="5">
    <source>
        <dbReference type="ARBA" id="ARBA00022737"/>
    </source>
</evidence>
<evidence type="ECO:0000256" key="2">
    <source>
        <dbReference type="ARBA" id="ARBA00009085"/>
    </source>
</evidence>
<dbReference type="InterPro" id="IPR013083">
    <property type="entry name" value="Znf_RING/FYVE/PHD"/>
</dbReference>
<dbReference type="GO" id="GO:0016579">
    <property type="term" value="P:protein deubiquitination"/>
    <property type="evidence" value="ECO:0007669"/>
    <property type="project" value="InterPro"/>
</dbReference>
<evidence type="ECO:0000259" key="18">
    <source>
        <dbReference type="PROSITE" id="PS50235"/>
    </source>
</evidence>
<evidence type="ECO:0000256" key="14">
    <source>
        <dbReference type="PIRSR" id="PIRSR016308-3"/>
    </source>
</evidence>
<feature type="binding site" evidence="14">
    <location>
        <position position="211"/>
    </location>
    <ligand>
        <name>Zn(2+)</name>
        <dbReference type="ChEBI" id="CHEBI:29105"/>
    </ligand>
</feature>
<comment type="catalytic activity">
    <reaction evidence="1 11 16">
        <text>Thiol-dependent hydrolysis of ester, thioester, amide, peptide and isopeptide bonds formed by the C-terminal Gly of ubiquitin (a 76-residue protein attached to proteins as an intracellular targeting signal).</text>
        <dbReference type="EC" id="3.4.19.12"/>
    </reaction>
</comment>
<keyword evidence="4 11" id="KW-0479">Metal-binding</keyword>
<dbReference type="SMART" id="SM00290">
    <property type="entry name" value="ZnF_UBP"/>
    <property type="match status" value="2"/>
</dbReference>
<feature type="active site" description="Nucleophile" evidence="12">
    <location>
        <position position="327"/>
    </location>
</feature>
<dbReference type="FunFam" id="3.30.40.10:FF:000396">
    <property type="entry name" value="Ubiquitin carboxyl-terminal hydrolase"/>
    <property type="match status" value="1"/>
</dbReference>
<feature type="domain" description="UBA" evidence="17">
    <location>
        <begin position="634"/>
        <end position="675"/>
    </location>
</feature>
<dbReference type="CDD" id="cd14301">
    <property type="entry name" value="UBA_UBS3B"/>
    <property type="match status" value="1"/>
</dbReference>
<dbReference type="InterPro" id="IPR050164">
    <property type="entry name" value="Peptidase_C19"/>
</dbReference>
<dbReference type="Gene3D" id="3.30.40.10">
    <property type="entry name" value="Zinc/RING finger domain, C3HC4 (zinc finger)"/>
    <property type="match status" value="2"/>
</dbReference>
<evidence type="ECO:0000256" key="15">
    <source>
        <dbReference type="PROSITE-ProRule" id="PRU00502"/>
    </source>
</evidence>
<dbReference type="InterPro" id="IPR016652">
    <property type="entry name" value="Ubiquitinyl_hydrolase"/>
</dbReference>
<dbReference type="GO" id="GO:0004843">
    <property type="term" value="F:cysteine-type deubiquitinase activity"/>
    <property type="evidence" value="ECO:0007669"/>
    <property type="project" value="UniProtKB-UniRule"/>
</dbReference>
<evidence type="ECO:0000313" key="20">
    <source>
        <dbReference type="EMBL" id="EGG04845.1"/>
    </source>
</evidence>
<dbReference type="CDD" id="cd02658">
    <property type="entry name" value="Peptidase_C19B"/>
    <property type="match status" value="1"/>
</dbReference>
<dbReference type="SUPFAM" id="SSF57850">
    <property type="entry name" value="RING/U-box"/>
    <property type="match status" value="2"/>
</dbReference>
<dbReference type="SUPFAM" id="SSF54001">
    <property type="entry name" value="Cysteine proteinases"/>
    <property type="match status" value="1"/>
</dbReference>
<keyword evidence="9 11" id="KW-0788">Thiol protease</keyword>
<evidence type="ECO:0000259" key="19">
    <source>
        <dbReference type="PROSITE" id="PS50271"/>
    </source>
</evidence>
<keyword evidence="5" id="KW-0677">Repeat</keyword>
<dbReference type="InterPro" id="IPR038765">
    <property type="entry name" value="Papain-like_cys_pep_sf"/>
</dbReference>
<dbReference type="InterPro" id="IPR001394">
    <property type="entry name" value="Peptidase_C19_UCH"/>
</dbReference>
<feature type="domain" description="UBP-type" evidence="19">
    <location>
        <begin position="166"/>
        <end position="276"/>
    </location>
</feature>
<dbReference type="STRING" id="747676.F4RS36"/>
<evidence type="ECO:0000256" key="4">
    <source>
        <dbReference type="ARBA" id="ARBA00022723"/>
    </source>
</evidence>
<dbReference type="InterPro" id="IPR001607">
    <property type="entry name" value="Znf_UBP"/>
</dbReference>
<dbReference type="GeneID" id="18927618"/>
<evidence type="ECO:0000256" key="9">
    <source>
        <dbReference type="ARBA" id="ARBA00022807"/>
    </source>
</evidence>
<proteinExistence type="inferred from homology"/>
<dbReference type="Pfam" id="PF00443">
    <property type="entry name" value="UCH"/>
    <property type="match status" value="1"/>
</dbReference>
<dbReference type="FunFam" id="3.30.40.10:FF:000587">
    <property type="entry name" value="Ubiquitin carboxyl-terminal hydrolase"/>
    <property type="match status" value="1"/>
</dbReference>
<feature type="binding site" evidence="13">
    <location>
        <position position="257"/>
    </location>
    <ligand>
        <name>substrate</name>
    </ligand>
</feature>
<sequence length="831" mass="92590">MNQSTQPDRVECEHAVQLIDWISSPTNRSMVYREECTQCFDSQDSPSGIDVCLQCFNGGCASPDHHHAKHHAINQNHSLALNIKRISKPKSQRTNESEPPLKKLAIREENPIDQYEFVSFLKCYAMGCDGHPISTPPSLDAISTAILNSTPSARLNEVAAWEEQIEKCAHVTGLKQQDNPTNPIPQVSSTCHACELSSNLWFCLECGSLGCGRSQFGGTGGNSHALKHYNDTGHCVNVKLGTITAEGSADLYCYNCDDARIDSDLQTHLAHFGIELEKQEKTEKSMTELQVEHNLKFDFSMTGEDGQHLVPVHGPGLTGLKNLGNSCYIASVLQMLFSLSPFQSQYYNNFVSHASTCTAPFPSECLDCQMNKIAHGLLSGRYAIPNNDPITPPLVDVKAEIEPSHPPTPAAAFQKGISPMMFKALVGRGHHEFSTMKQQDAEEFLGYLFETIQGHIKKIETDQNPDVKLTDPTEPFRFQLEQKLQCENCKGVKYKLEDHMTLSLPVPAIPMMSHGEEEKENSGETEVGKKAYQPVTLEQCLESFMACNSVEYTCPKCRIKTTALTSSRIGSFPKYLIVHARRFEVVNWVPKKLEVPLMIEGDKIDLEPYLGQGQEVGEELLPDLEEASSPAVPEVNEETLSVLMSMGFPKWRCLKAIHATGNRNLQVATDWLFERMDDDLHEKDLALAAPKVHPEGNISGLQEMGFTENQARKALRVSKGKMDIAVDWLFNHPEDEGEERLFGPDDVLKEDRPPSVLGDRNLPAQYRLQGFVSHKGPSVHSGHYVAHLRFKKSNEKSNENGVNVKEDWVFFNDEKVMEANEGKLSAKALSP</sequence>
<protein>
    <recommendedName>
        <fullName evidence="11 16">Ubiquitin carboxyl-terminal hydrolase</fullName>
        <ecNumber evidence="11 16">3.4.19.12</ecNumber>
    </recommendedName>
</protein>
<dbReference type="GO" id="GO:0005634">
    <property type="term" value="C:nucleus"/>
    <property type="evidence" value="ECO:0007669"/>
    <property type="project" value="TreeGrafter"/>
</dbReference>
<dbReference type="SUPFAM" id="SSF46934">
    <property type="entry name" value="UBA-like"/>
    <property type="match status" value="1"/>
</dbReference>
<evidence type="ECO:0000313" key="21">
    <source>
        <dbReference type="Proteomes" id="UP000001072"/>
    </source>
</evidence>
<evidence type="ECO:0000256" key="3">
    <source>
        <dbReference type="ARBA" id="ARBA00022670"/>
    </source>
</evidence>
<dbReference type="PIRSF" id="PIRSF016308">
    <property type="entry name" value="UBP"/>
    <property type="match status" value="1"/>
</dbReference>
<gene>
    <name evidence="20" type="ORF">MELLADRAFT_37211</name>
</gene>
<accession>F4RS36</accession>
<evidence type="ECO:0000256" key="8">
    <source>
        <dbReference type="ARBA" id="ARBA00022801"/>
    </source>
</evidence>
<dbReference type="VEuPathDB" id="FungiDB:MELLADRAFT_37211"/>
<dbReference type="SMART" id="SM00165">
    <property type="entry name" value="UBA"/>
    <property type="match status" value="2"/>
</dbReference>
<dbReference type="GO" id="GO:0006508">
    <property type="term" value="P:proteolysis"/>
    <property type="evidence" value="ECO:0007669"/>
    <property type="project" value="UniProtKB-KW"/>
</dbReference>
<feature type="binding site" evidence="13">
    <location>
        <begin position="213"/>
        <end position="216"/>
    </location>
    <ligand>
        <name>substrate</name>
    </ligand>
</feature>
<keyword evidence="21" id="KW-1185">Reference proteome</keyword>
<dbReference type="CDD" id="cd14297">
    <property type="entry name" value="UBA2_spUBP14_like"/>
    <property type="match status" value="1"/>
</dbReference>
<dbReference type="KEGG" id="mlr:MELLADRAFT_37211"/>
<keyword evidence="3 11" id="KW-0645">Protease</keyword>
<feature type="domain" description="USP" evidence="18">
    <location>
        <begin position="318"/>
        <end position="831"/>
    </location>
</feature>
<feature type="binding site" evidence="13">
    <location>
        <position position="201"/>
    </location>
    <ligand>
        <name>substrate</name>
    </ligand>
</feature>
<dbReference type="PROSITE" id="PS00973">
    <property type="entry name" value="USP_2"/>
    <property type="match status" value="1"/>
</dbReference>
<evidence type="ECO:0000256" key="16">
    <source>
        <dbReference type="RuleBase" id="RU366025"/>
    </source>
</evidence>
<keyword evidence="8 11" id="KW-0378">Hydrolase</keyword>
<reference evidence="21" key="1">
    <citation type="journal article" date="2011" name="Proc. Natl. Acad. Sci. U.S.A.">
        <title>Obligate biotrophy features unraveled by the genomic analysis of rust fungi.</title>
        <authorList>
            <person name="Duplessis S."/>
            <person name="Cuomo C.A."/>
            <person name="Lin Y.-C."/>
            <person name="Aerts A."/>
            <person name="Tisserant E."/>
            <person name="Veneault-Fourrey C."/>
            <person name="Joly D.L."/>
            <person name="Hacquard S."/>
            <person name="Amselem J."/>
            <person name="Cantarel B.L."/>
            <person name="Chiu R."/>
            <person name="Coutinho P.M."/>
            <person name="Feau N."/>
            <person name="Field M."/>
            <person name="Frey P."/>
            <person name="Gelhaye E."/>
            <person name="Goldberg J."/>
            <person name="Grabherr M.G."/>
            <person name="Kodira C.D."/>
            <person name="Kohler A."/>
            <person name="Kuees U."/>
            <person name="Lindquist E.A."/>
            <person name="Lucas S.M."/>
            <person name="Mago R."/>
            <person name="Mauceli E."/>
            <person name="Morin E."/>
            <person name="Murat C."/>
            <person name="Pangilinan J.L."/>
            <person name="Park R."/>
            <person name="Pearson M."/>
            <person name="Quesneville H."/>
            <person name="Rouhier N."/>
            <person name="Sakthikumar S."/>
            <person name="Salamov A.A."/>
            <person name="Schmutz J."/>
            <person name="Selles B."/>
            <person name="Shapiro H."/>
            <person name="Tanguay P."/>
            <person name="Tuskan G.A."/>
            <person name="Henrissat B."/>
            <person name="Van de Peer Y."/>
            <person name="Rouze P."/>
            <person name="Ellis J.G."/>
            <person name="Dodds P.N."/>
            <person name="Schein J.E."/>
            <person name="Zhong S."/>
            <person name="Hamelin R.C."/>
            <person name="Grigoriev I.V."/>
            <person name="Szabo L.J."/>
            <person name="Martin F."/>
        </authorList>
    </citation>
    <scope>NUCLEOTIDE SEQUENCE [LARGE SCALE GENOMIC DNA]</scope>
    <source>
        <strain evidence="21">98AG31 / pathotype 3-4-7</strain>
    </source>
</reference>
<keyword evidence="7 11" id="KW-0833">Ubl conjugation pathway</keyword>
<dbReference type="EC" id="3.4.19.12" evidence="11 16"/>
<dbReference type="OrthoDB" id="361536at2759"/>
<feature type="domain" description="UBA" evidence="17">
    <location>
        <begin position="691"/>
        <end position="732"/>
    </location>
</feature>
<dbReference type="PROSITE" id="PS50030">
    <property type="entry name" value="UBA"/>
    <property type="match status" value="2"/>
</dbReference>
<dbReference type="PROSITE" id="PS00972">
    <property type="entry name" value="USP_1"/>
    <property type="match status" value="1"/>
</dbReference>
<dbReference type="RefSeq" id="XP_007411936.1">
    <property type="nucleotide sequence ID" value="XM_007411874.1"/>
</dbReference>